<organism evidence="7 8">
    <name type="scientific">Rhodovarius crocodyli</name>
    <dbReference type="NCBI Taxonomy" id="1979269"/>
    <lineage>
        <taxon>Bacteria</taxon>
        <taxon>Pseudomonadati</taxon>
        <taxon>Pseudomonadota</taxon>
        <taxon>Alphaproteobacteria</taxon>
        <taxon>Acetobacterales</taxon>
        <taxon>Roseomonadaceae</taxon>
        <taxon>Rhodovarius</taxon>
    </lineage>
</organism>
<keyword evidence="3 6" id="KW-0812">Transmembrane</keyword>
<keyword evidence="4 6" id="KW-1133">Transmembrane helix</keyword>
<name>A0A437M216_9PROT</name>
<feature type="transmembrane region" description="Helical" evidence="6">
    <location>
        <begin position="466"/>
        <end position="489"/>
    </location>
</feature>
<feature type="transmembrane region" description="Helical" evidence="6">
    <location>
        <begin position="17"/>
        <end position="35"/>
    </location>
</feature>
<evidence type="ECO:0000313" key="8">
    <source>
        <dbReference type="Proteomes" id="UP000282957"/>
    </source>
</evidence>
<feature type="transmembrane region" description="Helical" evidence="6">
    <location>
        <begin position="194"/>
        <end position="213"/>
    </location>
</feature>
<dbReference type="NCBIfam" id="TIGR00785">
    <property type="entry name" value="dass"/>
    <property type="match status" value="1"/>
</dbReference>
<dbReference type="GO" id="GO:1905039">
    <property type="term" value="P:carboxylic acid transmembrane transport"/>
    <property type="evidence" value="ECO:0007669"/>
    <property type="project" value="UniProtKB-ARBA"/>
</dbReference>
<feature type="transmembrane region" description="Helical" evidence="6">
    <location>
        <begin position="146"/>
        <end position="164"/>
    </location>
</feature>
<comment type="subcellular location">
    <subcellularLocation>
        <location evidence="1">Membrane</location>
        <topology evidence="1">Multi-pass membrane protein</topology>
    </subcellularLocation>
</comment>
<dbReference type="PIRSF" id="PIRSF002457">
    <property type="entry name" value="DASS"/>
    <property type="match status" value="1"/>
</dbReference>
<feature type="transmembrane region" description="Helical" evidence="6">
    <location>
        <begin position="427"/>
        <end position="445"/>
    </location>
</feature>
<evidence type="ECO:0000256" key="1">
    <source>
        <dbReference type="ARBA" id="ARBA00004141"/>
    </source>
</evidence>
<dbReference type="GO" id="GO:0005886">
    <property type="term" value="C:plasma membrane"/>
    <property type="evidence" value="ECO:0007669"/>
    <property type="project" value="TreeGrafter"/>
</dbReference>
<dbReference type="RefSeq" id="WP_127789699.1">
    <property type="nucleotide sequence ID" value="NZ_SACL01000010.1"/>
</dbReference>
<keyword evidence="5 6" id="KW-0472">Membrane</keyword>
<feature type="transmembrane region" description="Helical" evidence="6">
    <location>
        <begin position="170"/>
        <end position="187"/>
    </location>
</feature>
<dbReference type="InterPro" id="IPR030676">
    <property type="entry name" value="CitT-rel"/>
</dbReference>
<dbReference type="PANTHER" id="PTHR10283">
    <property type="entry name" value="SOLUTE CARRIER FAMILY 13 MEMBER"/>
    <property type="match status" value="1"/>
</dbReference>
<feature type="transmembrane region" description="Helical" evidence="6">
    <location>
        <begin position="403"/>
        <end position="421"/>
    </location>
</feature>
<gene>
    <name evidence="7" type="ORF">EOD42_21760</name>
</gene>
<evidence type="ECO:0000256" key="2">
    <source>
        <dbReference type="ARBA" id="ARBA00007349"/>
    </source>
</evidence>
<feature type="transmembrane region" description="Helical" evidence="6">
    <location>
        <begin position="65"/>
        <end position="84"/>
    </location>
</feature>
<evidence type="ECO:0000256" key="5">
    <source>
        <dbReference type="ARBA" id="ARBA00023136"/>
    </source>
</evidence>
<evidence type="ECO:0000313" key="7">
    <source>
        <dbReference type="EMBL" id="RVT91595.1"/>
    </source>
</evidence>
<accession>A0A437M216</accession>
<evidence type="ECO:0000256" key="6">
    <source>
        <dbReference type="SAM" id="Phobius"/>
    </source>
</evidence>
<dbReference type="Proteomes" id="UP000282957">
    <property type="component" value="Unassembled WGS sequence"/>
</dbReference>
<dbReference type="InterPro" id="IPR001898">
    <property type="entry name" value="SLC13A/DASS"/>
</dbReference>
<dbReference type="EMBL" id="SACL01000010">
    <property type="protein sequence ID" value="RVT91595.1"/>
    <property type="molecule type" value="Genomic_DNA"/>
</dbReference>
<feature type="transmembrane region" description="Helical" evidence="6">
    <location>
        <begin position="233"/>
        <end position="259"/>
    </location>
</feature>
<feature type="transmembrane region" description="Helical" evidence="6">
    <location>
        <begin position="374"/>
        <end position="396"/>
    </location>
</feature>
<dbReference type="AlphaFoldDB" id="A0A437M216"/>
<dbReference type="Pfam" id="PF00939">
    <property type="entry name" value="Na_sulph_symp"/>
    <property type="match status" value="1"/>
</dbReference>
<dbReference type="PANTHER" id="PTHR10283:SF82">
    <property type="entry name" value="SOLUTE CARRIER FAMILY 13 MEMBER 2"/>
    <property type="match status" value="1"/>
</dbReference>
<proteinExistence type="inferred from homology"/>
<dbReference type="OrthoDB" id="5460483at2"/>
<comment type="similarity">
    <text evidence="2">Belongs to the SLC13A/DASS transporter (TC 2.A.47) family. DIT1 subfamily.</text>
</comment>
<feature type="transmembrane region" description="Helical" evidence="6">
    <location>
        <begin position="345"/>
        <end position="368"/>
    </location>
</feature>
<keyword evidence="8" id="KW-1185">Reference proteome</keyword>
<dbReference type="GO" id="GO:0008514">
    <property type="term" value="F:organic anion transmembrane transporter activity"/>
    <property type="evidence" value="ECO:0007669"/>
    <property type="project" value="UniProtKB-ARBA"/>
</dbReference>
<feature type="transmembrane region" description="Helical" evidence="6">
    <location>
        <begin position="104"/>
        <end position="125"/>
    </location>
</feature>
<sequence>MSFNFISPPEPDSNRKLVWLFVAIALYLGVLFLPTPTGLTASGQVALGLLVFVIVLWISECVSPATSAILLVGFAVLGLMGKPLRAGGPPMNSTAALTSMLTGFSSTAVLLVAAALFLAVALKLTGLDRRVALLVMSKVGISRSRLILGAMLVGFVLALFIPSATARVGAVIPIMAGIVAALGLPAASSLGATLMIVTAAACSVFNMAVKTGAAQNIISLNFMQQSFGHTVTWGGWFVTALPFTIGMCVVLYVAALLILRPDVPAKEEAEARLREELAKLGPVSAVEWRLMSVALLLLVLWSTEGMLHPFDTTTTTQLGIALLLMPRIGVMHWAQAEKLIPWGTVVLFAAGISLGTLMSTTGAAAWLAQATLGQLGLGALPVFMVVGALSLFSIVLHLGFASATGLASTLIPIMIAFANTLPYGRETAFGIVLIQSFVVSFGFVLPTNAPQNMLCYGTGSFTIAQFAKVGTVVTIAGLLLIVLLSATVWPMMGVL</sequence>
<protein>
    <submittedName>
        <fullName evidence="7">DASS family sodium-coupled anion symporter</fullName>
    </submittedName>
</protein>
<comment type="caution">
    <text evidence="7">The sequence shown here is derived from an EMBL/GenBank/DDBJ whole genome shotgun (WGS) entry which is preliminary data.</text>
</comment>
<evidence type="ECO:0000256" key="3">
    <source>
        <dbReference type="ARBA" id="ARBA00022692"/>
    </source>
</evidence>
<reference evidence="7 8" key="1">
    <citation type="submission" date="2019-01" db="EMBL/GenBank/DDBJ databases">
        <authorList>
            <person name="Chen W.-M."/>
        </authorList>
    </citation>
    <scope>NUCLEOTIDE SEQUENCE [LARGE SCALE GENOMIC DNA]</scope>
    <source>
        <strain evidence="7 8">CCP-6</strain>
    </source>
</reference>
<evidence type="ECO:0000256" key="4">
    <source>
        <dbReference type="ARBA" id="ARBA00022989"/>
    </source>
</evidence>